<dbReference type="AlphaFoldDB" id="A0ABD5VGZ8"/>
<keyword evidence="1" id="KW-1133">Transmembrane helix</keyword>
<protein>
    <submittedName>
        <fullName evidence="2">Uncharacterized protein</fullName>
    </submittedName>
</protein>
<gene>
    <name evidence="2" type="ORF">ACFQGB_06165</name>
</gene>
<feature type="transmembrane region" description="Helical" evidence="1">
    <location>
        <begin position="12"/>
        <end position="31"/>
    </location>
</feature>
<keyword evidence="1" id="KW-0472">Membrane</keyword>
<proteinExistence type="predicted"/>
<evidence type="ECO:0000256" key="1">
    <source>
        <dbReference type="SAM" id="Phobius"/>
    </source>
</evidence>
<keyword evidence="1" id="KW-0812">Transmembrane</keyword>
<evidence type="ECO:0000313" key="3">
    <source>
        <dbReference type="Proteomes" id="UP001596395"/>
    </source>
</evidence>
<dbReference type="RefSeq" id="WP_336349419.1">
    <property type="nucleotide sequence ID" value="NZ_JAZAQL010000001.1"/>
</dbReference>
<organism evidence="2 3">
    <name type="scientific">Halorubellus litoreus</name>
    <dbReference type="NCBI Taxonomy" id="755308"/>
    <lineage>
        <taxon>Archaea</taxon>
        <taxon>Methanobacteriati</taxon>
        <taxon>Methanobacteriota</taxon>
        <taxon>Stenosarchaea group</taxon>
        <taxon>Halobacteria</taxon>
        <taxon>Halobacteriales</taxon>
        <taxon>Halorubellaceae</taxon>
        <taxon>Halorubellus</taxon>
    </lineage>
</organism>
<dbReference type="EMBL" id="JBHSXN010000001">
    <property type="protein sequence ID" value="MFC6952442.1"/>
    <property type="molecule type" value="Genomic_DNA"/>
</dbReference>
<evidence type="ECO:0000313" key="2">
    <source>
        <dbReference type="EMBL" id="MFC6952442.1"/>
    </source>
</evidence>
<sequence length="65" mass="7180">MDTDQLKELVPHYLAMIILVFGVLTVLRTAVGDIGFWGELAVVVALAFLYRPVVLRLGVAPSPWK</sequence>
<feature type="transmembrane region" description="Helical" evidence="1">
    <location>
        <begin position="37"/>
        <end position="59"/>
    </location>
</feature>
<accession>A0ABD5VGZ8</accession>
<reference evidence="2 3" key="1">
    <citation type="journal article" date="2019" name="Int. J. Syst. Evol. Microbiol.">
        <title>The Global Catalogue of Microorganisms (GCM) 10K type strain sequencing project: providing services to taxonomists for standard genome sequencing and annotation.</title>
        <authorList>
            <consortium name="The Broad Institute Genomics Platform"/>
            <consortium name="The Broad Institute Genome Sequencing Center for Infectious Disease"/>
            <person name="Wu L."/>
            <person name="Ma J."/>
        </authorList>
    </citation>
    <scope>NUCLEOTIDE SEQUENCE [LARGE SCALE GENOMIC DNA]</scope>
    <source>
        <strain evidence="2 3">GX26</strain>
    </source>
</reference>
<comment type="caution">
    <text evidence="2">The sequence shown here is derived from an EMBL/GenBank/DDBJ whole genome shotgun (WGS) entry which is preliminary data.</text>
</comment>
<name>A0ABD5VGZ8_9EURY</name>
<keyword evidence="3" id="KW-1185">Reference proteome</keyword>
<dbReference type="Proteomes" id="UP001596395">
    <property type="component" value="Unassembled WGS sequence"/>
</dbReference>